<sequence length="68" mass="7598">MLSASLNVLWERRCSELPGSRKCRRESGALIFANERRPGMLLLTPEIRRSCGQDTLCDIVMTVDQGGC</sequence>
<organism evidence="3">
    <name type="scientific">Haemonchus placei</name>
    <name type="common">Barber's pole worm</name>
    <dbReference type="NCBI Taxonomy" id="6290"/>
    <lineage>
        <taxon>Eukaryota</taxon>
        <taxon>Metazoa</taxon>
        <taxon>Ecdysozoa</taxon>
        <taxon>Nematoda</taxon>
        <taxon>Chromadorea</taxon>
        <taxon>Rhabditida</taxon>
        <taxon>Rhabditina</taxon>
        <taxon>Rhabditomorpha</taxon>
        <taxon>Strongyloidea</taxon>
        <taxon>Trichostrongylidae</taxon>
        <taxon>Haemonchus</taxon>
    </lineage>
</organism>
<name>A0A0N4VY91_HAEPC</name>
<proteinExistence type="predicted"/>
<evidence type="ECO:0000313" key="3">
    <source>
        <dbReference type="WBParaSite" id="HPLM_0000226201-mRNA-1"/>
    </source>
</evidence>
<dbReference type="EMBL" id="UZAF01004308">
    <property type="protein sequence ID" value="VDO13792.1"/>
    <property type="molecule type" value="Genomic_DNA"/>
</dbReference>
<dbReference type="AlphaFoldDB" id="A0A0N4VY91"/>
<evidence type="ECO:0000313" key="2">
    <source>
        <dbReference type="Proteomes" id="UP000268014"/>
    </source>
</evidence>
<gene>
    <name evidence="1" type="ORF">HPLM_LOCUS2259</name>
</gene>
<dbReference type="WBParaSite" id="HPLM_0000226201-mRNA-1">
    <property type="protein sequence ID" value="HPLM_0000226201-mRNA-1"/>
    <property type="gene ID" value="HPLM_0000226201"/>
</dbReference>
<evidence type="ECO:0000313" key="1">
    <source>
        <dbReference type="EMBL" id="VDO13792.1"/>
    </source>
</evidence>
<reference evidence="3" key="1">
    <citation type="submission" date="2017-02" db="UniProtKB">
        <authorList>
            <consortium name="WormBaseParasite"/>
        </authorList>
    </citation>
    <scope>IDENTIFICATION</scope>
</reference>
<reference evidence="1 2" key="2">
    <citation type="submission" date="2018-11" db="EMBL/GenBank/DDBJ databases">
        <authorList>
            <consortium name="Pathogen Informatics"/>
        </authorList>
    </citation>
    <scope>NUCLEOTIDE SEQUENCE [LARGE SCALE GENOMIC DNA]</scope>
    <source>
        <strain evidence="1 2">MHpl1</strain>
    </source>
</reference>
<keyword evidence="2" id="KW-1185">Reference proteome</keyword>
<protein>
    <submittedName>
        <fullName evidence="1 3">Uncharacterized protein</fullName>
    </submittedName>
</protein>
<dbReference type="Proteomes" id="UP000268014">
    <property type="component" value="Unassembled WGS sequence"/>
</dbReference>
<accession>A0A0N4VY91</accession>